<sequence>MDETASCSDVGEPQEPIFEGDYSFNTGIKRHITLADFLIFVSSLVASTAIGFYQAWRFKNNLGLEEYLIAGRSMSAFPVGLSMLASFVSTISMIGHSVEVYNYDTLYVWDAVGYVFGIATAAYLYIPVFYHLRITTAYQYLELRFSRSLRFVVAVLFVINMTTYMSIVLFAPSIAINAVTGLGLWGSTYTVGVICTLYTAFGGMKAVIYTDVFQFILVFVGSIVLLIKALIKVGWIALSESAGRTNRLKFFDFRLDPTIRHTVWNLAIGHSFTILTLYGVNQVLVHRCLACKTLRNAKIALLINILGRCAFLSIFVSIGLCMSAFYEYCDPQRAQLISHSNELLSLFMMDVLDDVTGLPGLFLASMFNAALGARGAASDTSTLCFKCQNGDDHGRVDLCFWIIGQSEKYRTFSSGLHSISAVIVEDIIKVYVTAHLGENRERLTMQLIAIMFGAVCVEFSFLFFETESILRAKIANLSLLSGPLLGVFSLGIFFPWANTGGAMAGLFGSIFFLGLLLVRKGISTPLTSESKFGHGCVNNCNSTALDITPLMAEVETNPERHVYHLSYMWYSFIGTTLCVLVGLVVSYATGFRDPRQIDPRLIVPFFDHVFPFYYLPETTREKLRFGINHEGKFNVMSRTISRTSYASSRTKSKATTDSGIIPVKHRSSSELHWRYPGSVISREKTLGTEV</sequence>
<evidence type="ECO:0000313" key="16">
    <source>
        <dbReference type="Proteomes" id="UP001283361"/>
    </source>
</evidence>
<evidence type="ECO:0000256" key="3">
    <source>
        <dbReference type="ARBA" id="ARBA00022448"/>
    </source>
</evidence>
<evidence type="ECO:0000256" key="6">
    <source>
        <dbReference type="ARBA" id="ARBA00022989"/>
    </source>
</evidence>
<dbReference type="InterPro" id="IPR018212">
    <property type="entry name" value="Na/solute_symporter_CS"/>
</dbReference>
<keyword evidence="11" id="KW-0739">Sodium transport</keyword>
<keyword evidence="7" id="KW-0915">Sodium</keyword>
<evidence type="ECO:0000256" key="4">
    <source>
        <dbReference type="ARBA" id="ARBA00022475"/>
    </source>
</evidence>
<reference evidence="15" key="1">
    <citation type="journal article" date="2023" name="G3 (Bethesda)">
        <title>A reference genome for the long-term kleptoplast-retaining sea slug Elysia crispata morphotype clarki.</title>
        <authorList>
            <person name="Eastman K.E."/>
            <person name="Pendleton A.L."/>
            <person name="Shaikh M.A."/>
            <person name="Suttiyut T."/>
            <person name="Ogas R."/>
            <person name="Tomko P."/>
            <person name="Gavelis G."/>
            <person name="Widhalm J.R."/>
            <person name="Wisecaver J.H."/>
        </authorList>
    </citation>
    <scope>NUCLEOTIDE SEQUENCE</scope>
    <source>
        <strain evidence="15">ECLA1</strain>
    </source>
</reference>
<keyword evidence="16" id="KW-1185">Reference proteome</keyword>
<evidence type="ECO:0000313" key="15">
    <source>
        <dbReference type="EMBL" id="KAK3762139.1"/>
    </source>
</evidence>
<gene>
    <name evidence="15" type="ORF">RRG08_024948</name>
</gene>
<feature type="transmembrane region" description="Helical" evidence="14">
    <location>
        <begin position="500"/>
        <end position="518"/>
    </location>
</feature>
<keyword evidence="9 14" id="KW-0472">Membrane</keyword>
<evidence type="ECO:0000256" key="14">
    <source>
        <dbReference type="SAM" id="Phobius"/>
    </source>
</evidence>
<comment type="caution">
    <text evidence="15">The sequence shown here is derived from an EMBL/GenBank/DDBJ whole genome shotgun (WGS) entry which is preliminary data.</text>
</comment>
<feature type="transmembrane region" description="Helical" evidence="14">
    <location>
        <begin position="74"/>
        <end position="94"/>
    </location>
</feature>
<dbReference type="Pfam" id="PF00474">
    <property type="entry name" value="SSF"/>
    <property type="match status" value="1"/>
</dbReference>
<evidence type="ECO:0000256" key="8">
    <source>
        <dbReference type="ARBA" id="ARBA00023065"/>
    </source>
</evidence>
<evidence type="ECO:0000256" key="9">
    <source>
        <dbReference type="ARBA" id="ARBA00023136"/>
    </source>
</evidence>
<keyword evidence="5 14" id="KW-0812">Transmembrane</keyword>
<feature type="transmembrane region" description="Helical" evidence="14">
    <location>
        <begin position="443"/>
        <end position="464"/>
    </location>
</feature>
<keyword evidence="3" id="KW-0813">Transport</keyword>
<dbReference type="GO" id="GO:0015293">
    <property type="term" value="F:symporter activity"/>
    <property type="evidence" value="ECO:0007669"/>
    <property type="project" value="TreeGrafter"/>
</dbReference>
<accession>A0AAE0Z3D6</accession>
<dbReference type="PANTHER" id="PTHR42985:SF2">
    <property type="entry name" value="SODIUM-DEPENDENT MULTIVITAMIN TRANSPORTER"/>
    <property type="match status" value="1"/>
</dbReference>
<feature type="transmembrane region" description="Helical" evidence="14">
    <location>
        <begin position="301"/>
        <end position="326"/>
    </location>
</feature>
<proteinExistence type="inferred from homology"/>
<evidence type="ECO:0000256" key="1">
    <source>
        <dbReference type="ARBA" id="ARBA00004651"/>
    </source>
</evidence>
<evidence type="ECO:0000256" key="13">
    <source>
        <dbReference type="RuleBase" id="RU362091"/>
    </source>
</evidence>
<dbReference type="InterPro" id="IPR038377">
    <property type="entry name" value="Na/Glc_symporter_sf"/>
</dbReference>
<feature type="transmembrane region" description="Helical" evidence="14">
    <location>
        <begin position="213"/>
        <end position="238"/>
    </location>
</feature>
<feature type="transmembrane region" description="Helical" evidence="14">
    <location>
        <begin position="106"/>
        <end position="130"/>
    </location>
</feature>
<organism evidence="15 16">
    <name type="scientific">Elysia crispata</name>
    <name type="common">lettuce slug</name>
    <dbReference type="NCBI Taxonomy" id="231223"/>
    <lineage>
        <taxon>Eukaryota</taxon>
        <taxon>Metazoa</taxon>
        <taxon>Spiralia</taxon>
        <taxon>Lophotrochozoa</taxon>
        <taxon>Mollusca</taxon>
        <taxon>Gastropoda</taxon>
        <taxon>Heterobranchia</taxon>
        <taxon>Euthyneura</taxon>
        <taxon>Panpulmonata</taxon>
        <taxon>Sacoglossa</taxon>
        <taxon>Placobranchoidea</taxon>
        <taxon>Plakobranchidae</taxon>
        <taxon>Elysia</taxon>
    </lineage>
</organism>
<comment type="catalytic activity">
    <reaction evidence="12">
        <text>iodide(out) + 2 Na(+)(out) = iodide(in) + 2 Na(+)(in)</text>
        <dbReference type="Rhea" id="RHEA:71207"/>
        <dbReference type="ChEBI" id="CHEBI:16382"/>
        <dbReference type="ChEBI" id="CHEBI:29101"/>
    </reaction>
</comment>
<dbReference type="NCBIfam" id="TIGR00813">
    <property type="entry name" value="sss"/>
    <property type="match status" value="1"/>
</dbReference>
<protein>
    <recommendedName>
        <fullName evidence="17">Sodium-coupled monocarboxylate transporter 1</fullName>
    </recommendedName>
</protein>
<dbReference type="InterPro" id="IPR001734">
    <property type="entry name" value="Na/solute_symporter"/>
</dbReference>
<feature type="transmembrane region" description="Helical" evidence="14">
    <location>
        <begin position="182"/>
        <end position="201"/>
    </location>
</feature>
<name>A0AAE0Z3D6_9GAST</name>
<evidence type="ECO:0000256" key="10">
    <source>
        <dbReference type="ARBA" id="ARBA00023180"/>
    </source>
</evidence>
<evidence type="ECO:0000256" key="11">
    <source>
        <dbReference type="ARBA" id="ARBA00023201"/>
    </source>
</evidence>
<dbReference type="Gene3D" id="1.20.1730.10">
    <property type="entry name" value="Sodium/glucose cotransporter"/>
    <property type="match status" value="1"/>
</dbReference>
<keyword evidence="4" id="KW-1003">Cell membrane</keyword>
<comment type="similarity">
    <text evidence="2 13">Belongs to the sodium:solute symporter (SSF) (TC 2.A.21) family.</text>
</comment>
<dbReference type="GO" id="GO:0005886">
    <property type="term" value="C:plasma membrane"/>
    <property type="evidence" value="ECO:0007669"/>
    <property type="project" value="UniProtKB-SubCell"/>
</dbReference>
<dbReference type="EMBL" id="JAWDGP010004758">
    <property type="protein sequence ID" value="KAK3762139.1"/>
    <property type="molecule type" value="Genomic_DNA"/>
</dbReference>
<keyword evidence="6 14" id="KW-1133">Transmembrane helix</keyword>
<comment type="subcellular location">
    <subcellularLocation>
        <location evidence="1">Cell membrane</location>
        <topology evidence="1">Multi-pass membrane protein</topology>
    </subcellularLocation>
</comment>
<dbReference type="PANTHER" id="PTHR42985">
    <property type="entry name" value="SODIUM-COUPLED MONOCARBOXYLATE TRANSPORTER"/>
    <property type="match status" value="1"/>
</dbReference>
<dbReference type="GO" id="GO:0015075">
    <property type="term" value="F:monoatomic ion transmembrane transporter activity"/>
    <property type="evidence" value="ECO:0007669"/>
    <property type="project" value="UniProtKB-ARBA"/>
</dbReference>
<dbReference type="AlphaFoldDB" id="A0AAE0Z3D6"/>
<keyword evidence="8" id="KW-0406">Ion transport</keyword>
<feature type="transmembrane region" description="Helical" evidence="14">
    <location>
        <begin position="32"/>
        <end position="53"/>
    </location>
</feature>
<evidence type="ECO:0000256" key="5">
    <source>
        <dbReference type="ARBA" id="ARBA00022692"/>
    </source>
</evidence>
<evidence type="ECO:0008006" key="17">
    <source>
        <dbReference type="Google" id="ProtNLM"/>
    </source>
</evidence>
<evidence type="ECO:0000256" key="12">
    <source>
        <dbReference type="ARBA" id="ARBA00036099"/>
    </source>
</evidence>
<feature type="transmembrane region" description="Helical" evidence="14">
    <location>
        <begin position="476"/>
        <end position="494"/>
    </location>
</feature>
<evidence type="ECO:0000256" key="7">
    <source>
        <dbReference type="ARBA" id="ARBA00023053"/>
    </source>
</evidence>
<feature type="transmembrane region" description="Helical" evidence="14">
    <location>
        <begin position="567"/>
        <end position="588"/>
    </location>
</feature>
<feature type="transmembrane region" description="Helical" evidence="14">
    <location>
        <begin position="151"/>
        <end position="176"/>
    </location>
</feature>
<dbReference type="GO" id="GO:0006814">
    <property type="term" value="P:sodium ion transport"/>
    <property type="evidence" value="ECO:0007669"/>
    <property type="project" value="UniProtKB-KW"/>
</dbReference>
<dbReference type="CDD" id="cd11492">
    <property type="entry name" value="SLC5sbd_NIS-SMVT"/>
    <property type="match status" value="1"/>
</dbReference>
<dbReference type="PROSITE" id="PS50283">
    <property type="entry name" value="NA_SOLUT_SYMP_3"/>
    <property type="match status" value="1"/>
</dbReference>
<keyword evidence="10" id="KW-0325">Glycoprotein</keyword>
<feature type="transmembrane region" description="Helical" evidence="14">
    <location>
        <begin position="258"/>
        <end position="280"/>
    </location>
</feature>
<dbReference type="GO" id="GO:0098660">
    <property type="term" value="P:inorganic ion transmembrane transport"/>
    <property type="evidence" value="ECO:0007669"/>
    <property type="project" value="UniProtKB-ARBA"/>
</dbReference>
<dbReference type="PROSITE" id="PS00456">
    <property type="entry name" value="NA_SOLUT_SYMP_1"/>
    <property type="match status" value="1"/>
</dbReference>
<dbReference type="Proteomes" id="UP001283361">
    <property type="component" value="Unassembled WGS sequence"/>
</dbReference>
<dbReference type="InterPro" id="IPR051163">
    <property type="entry name" value="Sodium:Solute_Symporter_SSF"/>
</dbReference>
<evidence type="ECO:0000256" key="2">
    <source>
        <dbReference type="ARBA" id="ARBA00006434"/>
    </source>
</evidence>